<dbReference type="OrthoDB" id="9775296at2"/>
<dbReference type="CDD" id="cd05374">
    <property type="entry name" value="17beta-HSD-like_SDR_c"/>
    <property type="match status" value="1"/>
</dbReference>
<dbReference type="GO" id="GO:0016491">
    <property type="term" value="F:oxidoreductase activity"/>
    <property type="evidence" value="ECO:0007669"/>
    <property type="project" value="UniProtKB-KW"/>
</dbReference>
<dbReference type="AlphaFoldDB" id="A0A1H6C916"/>
<evidence type="ECO:0000313" key="4">
    <source>
        <dbReference type="EMBL" id="SEG69247.1"/>
    </source>
</evidence>
<dbReference type="SUPFAM" id="SSF51735">
    <property type="entry name" value="NAD(P)-binding Rossmann-fold domains"/>
    <property type="match status" value="1"/>
</dbReference>
<dbReference type="InterPro" id="IPR051911">
    <property type="entry name" value="SDR_oxidoreductase"/>
</dbReference>
<evidence type="ECO:0000313" key="5">
    <source>
        <dbReference type="Proteomes" id="UP000236728"/>
    </source>
</evidence>
<dbReference type="PANTHER" id="PTHR43976:SF16">
    <property type="entry name" value="SHORT-CHAIN DEHYDROGENASE_REDUCTASE FAMILY PROTEIN"/>
    <property type="match status" value="1"/>
</dbReference>
<dbReference type="InterPro" id="IPR036291">
    <property type="entry name" value="NAD(P)-bd_dom_sf"/>
</dbReference>
<name>A0A1H6C916_9BACT</name>
<organism evidence="4 5">
    <name type="scientific">Bryocella elongata</name>
    <dbReference type="NCBI Taxonomy" id="863522"/>
    <lineage>
        <taxon>Bacteria</taxon>
        <taxon>Pseudomonadati</taxon>
        <taxon>Acidobacteriota</taxon>
        <taxon>Terriglobia</taxon>
        <taxon>Terriglobales</taxon>
        <taxon>Acidobacteriaceae</taxon>
        <taxon>Bryocella</taxon>
    </lineage>
</organism>
<evidence type="ECO:0000256" key="3">
    <source>
        <dbReference type="RuleBase" id="RU000363"/>
    </source>
</evidence>
<proteinExistence type="inferred from homology"/>
<accession>A0A1H6C916</accession>
<comment type="similarity">
    <text evidence="1 3">Belongs to the short-chain dehydrogenases/reductases (SDR) family.</text>
</comment>
<dbReference type="EMBL" id="FNVA01000009">
    <property type="protein sequence ID" value="SEG69247.1"/>
    <property type="molecule type" value="Genomic_DNA"/>
</dbReference>
<dbReference type="NCBIfam" id="NF004824">
    <property type="entry name" value="PRK06180.1"/>
    <property type="match status" value="1"/>
</dbReference>
<dbReference type="PRINTS" id="PR00080">
    <property type="entry name" value="SDRFAMILY"/>
</dbReference>
<dbReference type="Pfam" id="PF00106">
    <property type="entry name" value="adh_short"/>
    <property type="match status" value="1"/>
</dbReference>
<dbReference type="InterPro" id="IPR020904">
    <property type="entry name" value="Sc_DH/Rdtase_CS"/>
</dbReference>
<dbReference type="PRINTS" id="PR00081">
    <property type="entry name" value="GDHRDH"/>
</dbReference>
<protein>
    <submittedName>
        <fullName evidence="4">Short-chain dehydrogenase</fullName>
    </submittedName>
</protein>
<dbReference type="Proteomes" id="UP000236728">
    <property type="component" value="Unassembled WGS sequence"/>
</dbReference>
<dbReference type="PANTHER" id="PTHR43976">
    <property type="entry name" value="SHORT CHAIN DEHYDROGENASE"/>
    <property type="match status" value="1"/>
</dbReference>
<reference evidence="4 5" key="1">
    <citation type="submission" date="2016-10" db="EMBL/GenBank/DDBJ databases">
        <authorList>
            <person name="de Groot N.N."/>
        </authorList>
    </citation>
    <scope>NUCLEOTIDE SEQUENCE [LARGE SCALE GENOMIC DNA]</scope>
    <source>
        <strain evidence="4 5">DSM 22489</strain>
    </source>
</reference>
<keyword evidence="5" id="KW-1185">Reference proteome</keyword>
<sequence length="295" mass="31557">MNKSTEKQLPRVWFITGISRGFGRELASAALEQGDIVIGTTRKGSQDIDASSSRLHVFQLDVTQHRDVDSVIRQAWQINGRIDVIVNNAGFGVLGAVEEVEEKLARDVFETNFFGLLSVTQAALPHLRAQRSGHIINISSIGGIAGSAGYGLYCASKFAVEGLSESLASELKPLGLHVTIVEPGYFRTNFLSGDSLLRAGRAIEAYEESSGKTRKSADERDGQQPGDPVLAAKAIIAVTGAENPPLRLVLGADAFERVRAKLSQVAEDLEAWESTSINTAFPTPLADTKPSAAPA</sequence>
<keyword evidence="2" id="KW-0560">Oxidoreductase</keyword>
<dbReference type="RefSeq" id="WP_103935172.1">
    <property type="nucleotide sequence ID" value="NZ_FNVA01000009.1"/>
</dbReference>
<dbReference type="PROSITE" id="PS00061">
    <property type="entry name" value="ADH_SHORT"/>
    <property type="match status" value="1"/>
</dbReference>
<dbReference type="InterPro" id="IPR002347">
    <property type="entry name" value="SDR_fam"/>
</dbReference>
<evidence type="ECO:0000256" key="1">
    <source>
        <dbReference type="ARBA" id="ARBA00006484"/>
    </source>
</evidence>
<evidence type="ECO:0000256" key="2">
    <source>
        <dbReference type="ARBA" id="ARBA00023002"/>
    </source>
</evidence>
<dbReference type="Gene3D" id="3.40.50.720">
    <property type="entry name" value="NAD(P)-binding Rossmann-like Domain"/>
    <property type="match status" value="1"/>
</dbReference>
<gene>
    <name evidence="4" type="ORF">SAMN05421819_4329</name>
</gene>